<feature type="coiled-coil region" evidence="1">
    <location>
        <begin position="157"/>
        <end position="260"/>
    </location>
</feature>
<sequence>MKTYNDFMMSELSPKLPCDSDEIRKCHNAAFARLESCFVLETAGLSTNTVEECFIQLKISMDETLEEWYTKNANSTRDSCNAVIENLRKQHLDPDINDAYDRFKEDYERFAIGAQDVIAKVFFDLQLKLNDDMKQFTTRLKSLKDYDKKLALEKAARAFQEQETERIKEEQSRLQQEAENRRNEMAHLIEKQNAEKQRFGQKMKNMADGHQEQMENMNKANEKTLKDEKGKADEEIQKLNQELLDEKEENGRNLREVQEMYANAPAPGPAPCYGQASFASPNTGGCRKVSLESKSASRKPQAEIMYQRTETARLWQQNSERKQRELEAVQSAKFHEGLLNTIAVGSAVVGAAACAAFPPAAPIIATCAAIVSFGAFLIGNVFN</sequence>
<evidence type="ECO:0000256" key="2">
    <source>
        <dbReference type="SAM" id="Phobius"/>
    </source>
</evidence>
<evidence type="ECO:0000313" key="4">
    <source>
        <dbReference type="Proteomes" id="UP001163046"/>
    </source>
</evidence>
<keyword evidence="1" id="KW-0175">Coiled coil</keyword>
<evidence type="ECO:0000256" key="1">
    <source>
        <dbReference type="SAM" id="Coils"/>
    </source>
</evidence>
<keyword evidence="2" id="KW-0812">Transmembrane</keyword>
<feature type="transmembrane region" description="Helical" evidence="2">
    <location>
        <begin position="363"/>
        <end position="382"/>
    </location>
</feature>
<keyword evidence="4" id="KW-1185">Reference proteome</keyword>
<proteinExistence type="predicted"/>
<dbReference type="EMBL" id="MU826351">
    <property type="protein sequence ID" value="KAJ7380881.1"/>
    <property type="molecule type" value="Genomic_DNA"/>
</dbReference>
<keyword evidence="2" id="KW-1133">Transmembrane helix</keyword>
<evidence type="ECO:0008006" key="5">
    <source>
        <dbReference type="Google" id="ProtNLM"/>
    </source>
</evidence>
<dbReference type="AlphaFoldDB" id="A0A9W9ZFR5"/>
<accession>A0A9W9ZFR5</accession>
<reference evidence="3" key="1">
    <citation type="submission" date="2023-01" db="EMBL/GenBank/DDBJ databases">
        <title>Genome assembly of the deep-sea coral Lophelia pertusa.</title>
        <authorList>
            <person name="Herrera S."/>
            <person name="Cordes E."/>
        </authorList>
    </citation>
    <scope>NUCLEOTIDE SEQUENCE</scope>
    <source>
        <strain evidence="3">USNM1676648</strain>
        <tissue evidence="3">Polyp</tissue>
    </source>
</reference>
<gene>
    <name evidence="3" type="ORF">OS493_004464</name>
</gene>
<name>A0A9W9ZFR5_9CNID</name>
<comment type="caution">
    <text evidence="3">The sequence shown here is derived from an EMBL/GenBank/DDBJ whole genome shotgun (WGS) entry which is preliminary data.</text>
</comment>
<protein>
    <recommendedName>
        <fullName evidence="5">Guanylate-binding protein/Atlastin C-terminal domain-containing protein</fullName>
    </recommendedName>
</protein>
<keyword evidence="2" id="KW-0472">Membrane</keyword>
<organism evidence="3 4">
    <name type="scientific">Desmophyllum pertusum</name>
    <dbReference type="NCBI Taxonomy" id="174260"/>
    <lineage>
        <taxon>Eukaryota</taxon>
        <taxon>Metazoa</taxon>
        <taxon>Cnidaria</taxon>
        <taxon>Anthozoa</taxon>
        <taxon>Hexacorallia</taxon>
        <taxon>Scleractinia</taxon>
        <taxon>Caryophylliina</taxon>
        <taxon>Caryophylliidae</taxon>
        <taxon>Desmophyllum</taxon>
    </lineage>
</organism>
<evidence type="ECO:0000313" key="3">
    <source>
        <dbReference type="EMBL" id="KAJ7380881.1"/>
    </source>
</evidence>
<dbReference type="Proteomes" id="UP001163046">
    <property type="component" value="Unassembled WGS sequence"/>
</dbReference>